<feature type="compositionally biased region" description="Polar residues" evidence="1">
    <location>
        <begin position="279"/>
        <end position="297"/>
    </location>
</feature>
<evidence type="ECO:0000256" key="1">
    <source>
        <dbReference type="SAM" id="MobiDB-lite"/>
    </source>
</evidence>
<dbReference type="EMBL" id="CAJPDR010000287">
    <property type="protein sequence ID" value="CAF9930513.1"/>
    <property type="molecule type" value="Genomic_DNA"/>
</dbReference>
<name>A0A8H3FTC8_9LECA</name>
<reference evidence="2" key="1">
    <citation type="submission" date="2021-03" db="EMBL/GenBank/DDBJ databases">
        <authorList>
            <person name="Tagirdzhanova G."/>
        </authorList>
    </citation>
    <scope>NUCLEOTIDE SEQUENCE</scope>
</reference>
<keyword evidence="3" id="KW-1185">Reference proteome</keyword>
<sequence>MDRSDGRNPFDPATYNTPVASIQTMLELRTFCADFFEKHVRTNAHLDDQDMASFLDLVTHSPMFFARARVVIPELQAPEMEPSHLSNSSQNVHVFLYATRALRGGPGKKSELLPEESAWTKLVKDGMGMFMKNLANEEKGHKKQASDASFRSSHVNPTVLEPGKAESKPSDAPLHSLSNVDTKPKGLPKKLDLSDIPTFVPRSAMGSEELVWSPTSGTRQRRPDEIYQPSPGARPTNTPQFGQEISPNPTSAYNLRTQYLFHGSRDFSDSATKSHRRSYSLNLTPSPQFKSTQSPLNPSAVFPSRSQENSNPRRQRRNNLEETPFPDSVDRMMETATLSHDPNSEYLPSSHYDTTAFPVTNLSRTDSPFQFKGPQYPSNQARGVYGAEPFSAPPGVPGYGDLHQTGQGMYGGPPSPFQGQLGPFQSRPNAASFHSFPDQVPYVPNPDIWATQPPKQRRGALPNQMPTQIIQPIPQMMAQSRIPPSMAQGPSSETFNVPPQGSMPALDYWNMLHQRETEIRTRLGHANRPMTGQEYDYLSSLGEARITAVATQLPARGGMSKGKWQAELGRTLRSIWKTGPGGMGFSPVVVARKMDFEKAVQREIELTSRERRYGDFKGH</sequence>
<accession>A0A8H3FTC8</accession>
<proteinExistence type="predicted"/>
<feature type="compositionally biased region" description="Polar residues" evidence="1">
    <location>
        <begin position="146"/>
        <end position="156"/>
    </location>
</feature>
<protein>
    <submittedName>
        <fullName evidence="2">Uncharacterized protein</fullName>
    </submittedName>
</protein>
<feature type="region of interest" description="Disordered" evidence="1">
    <location>
        <begin position="207"/>
        <end position="251"/>
    </location>
</feature>
<dbReference type="AlphaFoldDB" id="A0A8H3FTC8"/>
<dbReference type="Proteomes" id="UP000664203">
    <property type="component" value="Unassembled WGS sequence"/>
</dbReference>
<feature type="compositionally biased region" description="Polar residues" evidence="1">
    <location>
        <begin position="235"/>
        <end position="251"/>
    </location>
</feature>
<evidence type="ECO:0000313" key="2">
    <source>
        <dbReference type="EMBL" id="CAF9930513.1"/>
    </source>
</evidence>
<gene>
    <name evidence="2" type="ORF">ALECFALPRED_004623</name>
</gene>
<feature type="region of interest" description="Disordered" evidence="1">
    <location>
        <begin position="278"/>
        <end position="330"/>
    </location>
</feature>
<evidence type="ECO:0000313" key="3">
    <source>
        <dbReference type="Proteomes" id="UP000664203"/>
    </source>
</evidence>
<feature type="region of interest" description="Disordered" evidence="1">
    <location>
        <begin position="138"/>
        <end position="194"/>
    </location>
</feature>
<dbReference type="OrthoDB" id="5338611at2759"/>
<organism evidence="2 3">
    <name type="scientific">Alectoria fallacina</name>
    <dbReference type="NCBI Taxonomy" id="1903189"/>
    <lineage>
        <taxon>Eukaryota</taxon>
        <taxon>Fungi</taxon>
        <taxon>Dikarya</taxon>
        <taxon>Ascomycota</taxon>
        <taxon>Pezizomycotina</taxon>
        <taxon>Lecanoromycetes</taxon>
        <taxon>OSLEUM clade</taxon>
        <taxon>Lecanoromycetidae</taxon>
        <taxon>Lecanorales</taxon>
        <taxon>Lecanorineae</taxon>
        <taxon>Parmeliaceae</taxon>
        <taxon>Alectoria</taxon>
    </lineage>
</organism>
<comment type="caution">
    <text evidence="2">The sequence shown here is derived from an EMBL/GenBank/DDBJ whole genome shotgun (WGS) entry which is preliminary data.</text>
</comment>